<organism evidence="1 2">
    <name type="scientific">Penicillium chrysogenum</name>
    <name type="common">Penicillium notatum</name>
    <dbReference type="NCBI Taxonomy" id="5076"/>
    <lineage>
        <taxon>Eukaryota</taxon>
        <taxon>Fungi</taxon>
        <taxon>Dikarya</taxon>
        <taxon>Ascomycota</taxon>
        <taxon>Pezizomycotina</taxon>
        <taxon>Eurotiomycetes</taxon>
        <taxon>Eurotiomycetidae</taxon>
        <taxon>Eurotiales</taxon>
        <taxon>Aspergillaceae</taxon>
        <taxon>Penicillium</taxon>
        <taxon>Penicillium chrysogenum species complex</taxon>
    </lineage>
</organism>
<evidence type="ECO:0000313" key="1">
    <source>
        <dbReference type="EMBL" id="KAJ5260360.1"/>
    </source>
</evidence>
<dbReference type="Proteomes" id="UP001220256">
    <property type="component" value="Unassembled WGS sequence"/>
</dbReference>
<protein>
    <submittedName>
        <fullName evidence="1">Uncharacterized protein</fullName>
    </submittedName>
</protein>
<sequence>MGSRVGSGLAKLDLSSDEGKICEFPALYCHAWSFIPAKHRLIVPRDQQLSIPEEGVDGPGAITWTGARFACSLQSSA</sequence>
<keyword evidence="2" id="KW-1185">Reference proteome</keyword>
<name>A0ABQ8W8V3_PENCH</name>
<proteinExistence type="predicted"/>
<reference evidence="1 2" key="1">
    <citation type="journal article" date="2023" name="IMA Fungus">
        <title>Comparative genomic study of the Penicillium genus elucidates a diverse pangenome and 15 lateral gene transfer events.</title>
        <authorList>
            <person name="Petersen C."/>
            <person name="Sorensen T."/>
            <person name="Nielsen M.R."/>
            <person name="Sondergaard T.E."/>
            <person name="Sorensen J.L."/>
            <person name="Fitzpatrick D.A."/>
            <person name="Frisvad J.C."/>
            <person name="Nielsen K.L."/>
        </authorList>
    </citation>
    <scope>NUCLEOTIDE SEQUENCE [LARGE SCALE GENOMIC DNA]</scope>
    <source>
        <strain evidence="1 2">IBT 3361</strain>
    </source>
</reference>
<gene>
    <name evidence="1" type="ORF">N7505_009741</name>
</gene>
<evidence type="ECO:0000313" key="2">
    <source>
        <dbReference type="Proteomes" id="UP001220256"/>
    </source>
</evidence>
<accession>A0ABQ8W8V3</accession>
<dbReference type="EMBL" id="JAPVEB010000008">
    <property type="protein sequence ID" value="KAJ5260360.1"/>
    <property type="molecule type" value="Genomic_DNA"/>
</dbReference>
<comment type="caution">
    <text evidence="1">The sequence shown here is derived from an EMBL/GenBank/DDBJ whole genome shotgun (WGS) entry which is preliminary data.</text>
</comment>